<feature type="transmembrane region" description="Helical" evidence="7">
    <location>
        <begin position="167"/>
        <end position="188"/>
    </location>
</feature>
<keyword evidence="5 7" id="KW-1133">Transmembrane helix</keyword>
<evidence type="ECO:0000256" key="6">
    <source>
        <dbReference type="ARBA" id="ARBA00023136"/>
    </source>
</evidence>
<feature type="transmembrane region" description="Helical" evidence="7">
    <location>
        <begin position="44"/>
        <end position="63"/>
    </location>
</feature>
<dbReference type="PANTHER" id="PTHR23513">
    <property type="entry name" value="INTEGRAL MEMBRANE EFFLUX PROTEIN-RELATED"/>
    <property type="match status" value="1"/>
</dbReference>
<feature type="domain" description="Major facilitator superfamily (MFS) profile" evidence="8">
    <location>
        <begin position="220"/>
        <end position="413"/>
    </location>
</feature>
<dbReference type="RefSeq" id="WP_310502199.1">
    <property type="nucleotide sequence ID" value="NZ_JAVDSB010000019.1"/>
</dbReference>
<dbReference type="InterPro" id="IPR011701">
    <property type="entry name" value="MFS"/>
</dbReference>
<evidence type="ECO:0000256" key="2">
    <source>
        <dbReference type="ARBA" id="ARBA00022448"/>
    </source>
</evidence>
<evidence type="ECO:0000256" key="1">
    <source>
        <dbReference type="ARBA" id="ARBA00004651"/>
    </source>
</evidence>
<dbReference type="PROSITE" id="PS50850">
    <property type="entry name" value="MFS"/>
    <property type="match status" value="1"/>
</dbReference>
<keyword evidence="2" id="KW-0813">Transport</keyword>
<comment type="subcellular location">
    <subcellularLocation>
        <location evidence="1">Cell membrane</location>
        <topology evidence="1">Multi-pass membrane protein</topology>
    </subcellularLocation>
</comment>
<feature type="transmembrane region" description="Helical" evidence="7">
    <location>
        <begin position="12"/>
        <end position="32"/>
    </location>
</feature>
<keyword evidence="4 7" id="KW-0812">Transmembrane</keyword>
<comment type="caution">
    <text evidence="9">The sequence shown here is derived from an EMBL/GenBank/DDBJ whole genome shotgun (WGS) entry which is preliminary data.</text>
</comment>
<evidence type="ECO:0000313" key="10">
    <source>
        <dbReference type="Proteomes" id="UP001267290"/>
    </source>
</evidence>
<feature type="transmembrane region" description="Helical" evidence="7">
    <location>
        <begin position="254"/>
        <end position="278"/>
    </location>
</feature>
<reference evidence="9 10" key="1">
    <citation type="submission" date="2023-07" db="EMBL/GenBank/DDBJ databases">
        <title>Sorghum-associated microbial communities from plants grown in Nebraska, USA.</title>
        <authorList>
            <person name="Schachtman D."/>
        </authorList>
    </citation>
    <scope>NUCLEOTIDE SEQUENCE [LARGE SCALE GENOMIC DNA]</scope>
    <source>
        <strain evidence="9 10">CC258</strain>
    </source>
</reference>
<dbReference type="Proteomes" id="UP001267290">
    <property type="component" value="Unassembled WGS sequence"/>
</dbReference>
<feature type="transmembrane region" description="Helical" evidence="7">
    <location>
        <begin position="220"/>
        <end position="242"/>
    </location>
</feature>
<sequence>MWLMLKDRRMKFLMLANMLSSIGSGITMIGVPWLLVNRAGGSEIYGYATLVSTLILFLLSPHIGAYIDRISRKKMLLGSEIVGGTVTLLLALWGIADGHFETWQLIVIYFSGSLYYNVHFPTQFAFTQEIFSKEQYKTLNAILEVQNQSTSMIAGGLASLLIDHINFGWILIADAMTYFLGFGLFLLIPYIKNKSVTATGAVSMWANFKEGYTYLRTRPLLVLFFLCALMPFLCVMVGNYLYPVYITSVLHGGANVLGAADMIFAVGAIAAGLTIPLIMKRLGAYATTILAFVMFSLSIVFFYSFPIVSIFLVFKTLNGWGNAGSRVARNTILMEMVPNHLIGRVNSFFNTVGMGMRVMLIAICTQIVSFQGARSAILLLGVLLIVSFVGLIGSRSLFKMGTKTERSTLPQEA</sequence>
<evidence type="ECO:0000256" key="7">
    <source>
        <dbReference type="SAM" id="Phobius"/>
    </source>
</evidence>
<dbReference type="Pfam" id="PF07690">
    <property type="entry name" value="MFS_1"/>
    <property type="match status" value="1"/>
</dbReference>
<dbReference type="SUPFAM" id="SSF103473">
    <property type="entry name" value="MFS general substrate transporter"/>
    <property type="match status" value="1"/>
</dbReference>
<organism evidence="9 10">
    <name type="scientific">Paenibacillus qinlingensis</name>
    <dbReference type="NCBI Taxonomy" id="1837343"/>
    <lineage>
        <taxon>Bacteria</taxon>
        <taxon>Bacillati</taxon>
        <taxon>Bacillota</taxon>
        <taxon>Bacilli</taxon>
        <taxon>Bacillales</taxon>
        <taxon>Paenibacillaceae</taxon>
        <taxon>Paenibacillus</taxon>
    </lineage>
</organism>
<feature type="transmembrane region" description="Helical" evidence="7">
    <location>
        <begin position="290"/>
        <end position="314"/>
    </location>
</feature>
<accession>A0ABU1P4V8</accession>
<gene>
    <name evidence="9" type="ORF">J2736_006015</name>
</gene>
<keyword evidence="10" id="KW-1185">Reference proteome</keyword>
<dbReference type="PANTHER" id="PTHR23513:SF11">
    <property type="entry name" value="STAPHYLOFERRIN A TRANSPORTER"/>
    <property type="match status" value="1"/>
</dbReference>
<evidence type="ECO:0000259" key="8">
    <source>
        <dbReference type="PROSITE" id="PS50850"/>
    </source>
</evidence>
<dbReference type="EMBL" id="JAVDSB010000019">
    <property type="protein sequence ID" value="MDR6554784.1"/>
    <property type="molecule type" value="Genomic_DNA"/>
</dbReference>
<dbReference type="CDD" id="cd06173">
    <property type="entry name" value="MFS_MefA_like"/>
    <property type="match status" value="1"/>
</dbReference>
<dbReference type="Gene3D" id="1.20.1250.20">
    <property type="entry name" value="MFS general substrate transporter like domains"/>
    <property type="match status" value="1"/>
</dbReference>
<feature type="transmembrane region" description="Helical" evidence="7">
    <location>
        <begin position="377"/>
        <end position="398"/>
    </location>
</feature>
<dbReference type="InterPro" id="IPR020846">
    <property type="entry name" value="MFS_dom"/>
</dbReference>
<evidence type="ECO:0000256" key="3">
    <source>
        <dbReference type="ARBA" id="ARBA00022475"/>
    </source>
</evidence>
<keyword evidence="6 7" id="KW-0472">Membrane</keyword>
<protein>
    <submittedName>
        <fullName evidence="9">MFS family permease</fullName>
    </submittedName>
</protein>
<feature type="transmembrane region" description="Helical" evidence="7">
    <location>
        <begin position="75"/>
        <end position="96"/>
    </location>
</feature>
<evidence type="ECO:0000256" key="5">
    <source>
        <dbReference type="ARBA" id="ARBA00022989"/>
    </source>
</evidence>
<proteinExistence type="predicted"/>
<name>A0ABU1P4V8_9BACL</name>
<keyword evidence="3" id="KW-1003">Cell membrane</keyword>
<dbReference type="InterPro" id="IPR036259">
    <property type="entry name" value="MFS_trans_sf"/>
</dbReference>
<evidence type="ECO:0000313" key="9">
    <source>
        <dbReference type="EMBL" id="MDR6554784.1"/>
    </source>
</evidence>
<evidence type="ECO:0000256" key="4">
    <source>
        <dbReference type="ARBA" id="ARBA00022692"/>
    </source>
</evidence>